<evidence type="ECO:0000259" key="5">
    <source>
        <dbReference type="PROSITE" id="PS50931"/>
    </source>
</evidence>
<accession>A0A255YSU4</accession>
<organism evidence="6 7">
    <name type="scientific">Niveispirillum lacus</name>
    <dbReference type="NCBI Taxonomy" id="1981099"/>
    <lineage>
        <taxon>Bacteria</taxon>
        <taxon>Pseudomonadati</taxon>
        <taxon>Pseudomonadota</taxon>
        <taxon>Alphaproteobacteria</taxon>
        <taxon>Rhodospirillales</taxon>
        <taxon>Azospirillaceae</taxon>
        <taxon>Niveispirillum</taxon>
    </lineage>
</organism>
<keyword evidence="7" id="KW-1185">Reference proteome</keyword>
<dbReference type="CDD" id="cd08422">
    <property type="entry name" value="PBP2_CrgA_like"/>
    <property type="match status" value="1"/>
</dbReference>
<dbReference type="InterPro" id="IPR036388">
    <property type="entry name" value="WH-like_DNA-bd_sf"/>
</dbReference>
<dbReference type="Pfam" id="PF03466">
    <property type="entry name" value="LysR_substrate"/>
    <property type="match status" value="1"/>
</dbReference>
<dbReference type="GO" id="GO:0003700">
    <property type="term" value="F:DNA-binding transcription factor activity"/>
    <property type="evidence" value="ECO:0007669"/>
    <property type="project" value="InterPro"/>
</dbReference>
<dbReference type="InterPro" id="IPR058163">
    <property type="entry name" value="LysR-type_TF_proteobact-type"/>
</dbReference>
<dbReference type="OrthoDB" id="9812435at2"/>
<sequence>MDRLEDLRLFTLVAEGRSFTRAAEKLGLSKSAASRRIGELEARLGARLFNRTTRHISLTQVGEGFYARVTQALDALEEAERSVVSQHAAPRGVLKLAAPMSFGIVHLSGAIADFMALYPEVTVDMDLSDRFVDLVEEGYDLAVRIGRLKDSSLVARRLCPVRAVICASPDYLARHGTPQTPADIADHDCLIYTNVQTPDQWSFRTAPGAEAIQNIKLRGRLRANNGDALREAALHGQGLVLLPTFIVGDALAAGRLVPVLDPWLPGPAAAHAVYPANRHLSPKVRAFVDFLSGRFGPVPYWDAALSVIKGG</sequence>
<dbReference type="PROSITE" id="PS50931">
    <property type="entry name" value="HTH_LYSR"/>
    <property type="match status" value="1"/>
</dbReference>
<dbReference type="GO" id="GO:0043565">
    <property type="term" value="F:sequence-specific DNA binding"/>
    <property type="evidence" value="ECO:0007669"/>
    <property type="project" value="TreeGrafter"/>
</dbReference>
<reference evidence="6 7" key="1">
    <citation type="submission" date="2017-07" db="EMBL/GenBank/DDBJ databases">
        <title>Niveispirillum cyanobacteriorum sp. nov., isolated from cyanobacterial aggregates in a eutrophic lake.</title>
        <authorList>
            <person name="Cai H."/>
        </authorList>
    </citation>
    <scope>NUCLEOTIDE SEQUENCE [LARGE SCALE GENOMIC DNA]</scope>
    <source>
        <strain evidence="7">TH1-14</strain>
    </source>
</reference>
<dbReference type="Proteomes" id="UP000216998">
    <property type="component" value="Unassembled WGS sequence"/>
</dbReference>
<evidence type="ECO:0000256" key="1">
    <source>
        <dbReference type="ARBA" id="ARBA00009437"/>
    </source>
</evidence>
<comment type="similarity">
    <text evidence="1">Belongs to the LysR transcriptional regulatory family.</text>
</comment>
<evidence type="ECO:0000256" key="4">
    <source>
        <dbReference type="ARBA" id="ARBA00023163"/>
    </source>
</evidence>
<gene>
    <name evidence="6" type="ORF">CHU95_15880</name>
</gene>
<dbReference type="EMBL" id="NOXU01000031">
    <property type="protein sequence ID" value="OYQ32288.1"/>
    <property type="molecule type" value="Genomic_DNA"/>
</dbReference>
<dbReference type="PANTHER" id="PTHR30537">
    <property type="entry name" value="HTH-TYPE TRANSCRIPTIONAL REGULATOR"/>
    <property type="match status" value="1"/>
</dbReference>
<protein>
    <submittedName>
        <fullName evidence="6">LysR family transcriptional regulator</fullName>
    </submittedName>
</protein>
<evidence type="ECO:0000256" key="3">
    <source>
        <dbReference type="ARBA" id="ARBA00023125"/>
    </source>
</evidence>
<dbReference type="InterPro" id="IPR005119">
    <property type="entry name" value="LysR_subst-bd"/>
</dbReference>
<dbReference type="Gene3D" id="1.10.10.10">
    <property type="entry name" value="Winged helix-like DNA-binding domain superfamily/Winged helix DNA-binding domain"/>
    <property type="match status" value="1"/>
</dbReference>
<evidence type="ECO:0000256" key="2">
    <source>
        <dbReference type="ARBA" id="ARBA00023015"/>
    </source>
</evidence>
<dbReference type="GO" id="GO:0006351">
    <property type="term" value="P:DNA-templated transcription"/>
    <property type="evidence" value="ECO:0007669"/>
    <property type="project" value="TreeGrafter"/>
</dbReference>
<feature type="domain" description="HTH lysR-type" evidence="5">
    <location>
        <begin position="1"/>
        <end position="59"/>
    </location>
</feature>
<dbReference type="FunFam" id="1.10.10.10:FF:000001">
    <property type="entry name" value="LysR family transcriptional regulator"/>
    <property type="match status" value="1"/>
</dbReference>
<dbReference type="Pfam" id="PF00126">
    <property type="entry name" value="HTH_1"/>
    <property type="match status" value="1"/>
</dbReference>
<dbReference type="Gene3D" id="3.40.190.290">
    <property type="match status" value="1"/>
</dbReference>
<dbReference type="PRINTS" id="PR00039">
    <property type="entry name" value="HTHLYSR"/>
</dbReference>
<dbReference type="InterPro" id="IPR036390">
    <property type="entry name" value="WH_DNA-bd_sf"/>
</dbReference>
<evidence type="ECO:0000313" key="6">
    <source>
        <dbReference type="EMBL" id="OYQ32288.1"/>
    </source>
</evidence>
<comment type="caution">
    <text evidence="6">The sequence shown here is derived from an EMBL/GenBank/DDBJ whole genome shotgun (WGS) entry which is preliminary data.</text>
</comment>
<name>A0A255YSU4_9PROT</name>
<evidence type="ECO:0000313" key="7">
    <source>
        <dbReference type="Proteomes" id="UP000216998"/>
    </source>
</evidence>
<keyword evidence="4" id="KW-0804">Transcription</keyword>
<dbReference type="PANTHER" id="PTHR30537:SF5">
    <property type="entry name" value="HTH-TYPE TRANSCRIPTIONAL ACTIVATOR TTDR-RELATED"/>
    <property type="match status" value="1"/>
</dbReference>
<proteinExistence type="inferred from homology"/>
<dbReference type="FunFam" id="3.40.190.290:FF:000001">
    <property type="entry name" value="Transcriptional regulator, LysR family"/>
    <property type="match status" value="1"/>
</dbReference>
<dbReference type="InterPro" id="IPR000847">
    <property type="entry name" value="LysR_HTH_N"/>
</dbReference>
<dbReference type="RefSeq" id="WP_094457330.1">
    <property type="nucleotide sequence ID" value="NZ_NOXU01000031.1"/>
</dbReference>
<dbReference type="SUPFAM" id="SSF46785">
    <property type="entry name" value="Winged helix' DNA-binding domain"/>
    <property type="match status" value="1"/>
</dbReference>
<dbReference type="AlphaFoldDB" id="A0A255YSU4"/>
<keyword evidence="2" id="KW-0805">Transcription regulation</keyword>
<dbReference type="SUPFAM" id="SSF53850">
    <property type="entry name" value="Periplasmic binding protein-like II"/>
    <property type="match status" value="1"/>
</dbReference>
<keyword evidence="3" id="KW-0238">DNA-binding</keyword>